<dbReference type="GO" id="GO:0003677">
    <property type="term" value="F:DNA binding"/>
    <property type="evidence" value="ECO:0007669"/>
    <property type="project" value="TreeGrafter"/>
</dbReference>
<dbReference type="EMBL" id="BSXT01000870">
    <property type="protein sequence ID" value="GMF35431.1"/>
    <property type="molecule type" value="Genomic_DNA"/>
</dbReference>
<accession>A0A9W7CPJ5</accession>
<name>A0A9W7CPJ5_9STRA</name>
<feature type="region of interest" description="Disordered" evidence="1">
    <location>
        <begin position="290"/>
        <end position="326"/>
    </location>
</feature>
<evidence type="ECO:0000313" key="3">
    <source>
        <dbReference type="EMBL" id="GMF35431.1"/>
    </source>
</evidence>
<sequence length="326" mass="36886">MSTYLTVQFPRSTTKHHGVPCAKTLPEARSTDQVARVEDLQLALSGAMVIARALWVLNRLEVPPSAWPRLGEPWLQRLQRRYGIRWRRSFGEDGLVGLAAVEEEFQKLRSLIRSYSYDDVYNMDGTSFFNNNVPRGSLCINEAPSLKQDKSRLTLAVCINVTGTDKMPLLFIGKSTRPRWIAKKPDDTLYTATNKTWMTTDTFQAWLRDVDSSMRAQQRHILILVDNASLHCHDGVTLTNVCVARLPANTTFKLQPLDQGIIYCIKRDVLQNKMEFAMDAVDEGVKNSTKLAHSRRLSGAPKHGVSSQPKPSKTVGCTRLWSRRRT</sequence>
<proteinExistence type="predicted"/>
<dbReference type="Proteomes" id="UP001165121">
    <property type="component" value="Unassembled WGS sequence"/>
</dbReference>
<reference evidence="3" key="1">
    <citation type="submission" date="2023-04" db="EMBL/GenBank/DDBJ databases">
        <title>Phytophthora fragariaefolia NBRC 109709.</title>
        <authorList>
            <person name="Ichikawa N."/>
            <person name="Sato H."/>
            <person name="Tonouchi N."/>
        </authorList>
    </citation>
    <scope>NUCLEOTIDE SEQUENCE</scope>
    <source>
        <strain evidence="3">NBRC 109709</strain>
    </source>
</reference>
<dbReference type="PANTHER" id="PTHR19303">
    <property type="entry name" value="TRANSPOSON"/>
    <property type="match status" value="1"/>
</dbReference>
<feature type="domain" description="DDE-1" evidence="2">
    <location>
        <begin position="150"/>
        <end position="291"/>
    </location>
</feature>
<protein>
    <submittedName>
        <fullName evidence="3">Unnamed protein product</fullName>
    </submittedName>
</protein>
<evidence type="ECO:0000313" key="4">
    <source>
        <dbReference type="Proteomes" id="UP001165121"/>
    </source>
</evidence>
<dbReference type="PANTHER" id="PTHR19303:SF73">
    <property type="entry name" value="PROTEIN PDC2"/>
    <property type="match status" value="1"/>
</dbReference>
<organism evidence="3 4">
    <name type="scientific">Phytophthora fragariaefolia</name>
    <dbReference type="NCBI Taxonomy" id="1490495"/>
    <lineage>
        <taxon>Eukaryota</taxon>
        <taxon>Sar</taxon>
        <taxon>Stramenopiles</taxon>
        <taxon>Oomycota</taxon>
        <taxon>Peronosporomycetes</taxon>
        <taxon>Peronosporales</taxon>
        <taxon>Peronosporaceae</taxon>
        <taxon>Phytophthora</taxon>
    </lineage>
</organism>
<evidence type="ECO:0000256" key="1">
    <source>
        <dbReference type="SAM" id="MobiDB-lite"/>
    </source>
</evidence>
<dbReference type="AlphaFoldDB" id="A0A9W7CPJ5"/>
<dbReference type="InterPro" id="IPR050863">
    <property type="entry name" value="CenT-Element_Derived"/>
</dbReference>
<keyword evidence="4" id="KW-1185">Reference proteome</keyword>
<comment type="caution">
    <text evidence="3">The sequence shown here is derived from an EMBL/GenBank/DDBJ whole genome shotgun (WGS) entry which is preliminary data.</text>
</comment>
<dbReference type="OrthoDB" id="124404at2759"/>
<evidence type="ECO:0000259" key="2">
    <source>
        <dbReference type="Pfam" id="PF03184"/>
    </source>
</evidence>
<dbReference type="Pfam" id="PF03184">
    <property type="entry name" value="DDE_1"/>
    <property type="match status" value="1"/>
</dbReference>
<gene>
    <name evidence="3" type="ORF">Pfra01_000937700</name>
</gene>
<dbReference type="GO" id="GO:0005634">
    <property type="term" value="C:nucleus"/>
    <property type="evidence" value="ECO:0007669"/>
    <property type="project" value="TreeGrafter"/>
</dbReference>
<dbReference type="InterPro" id="IPR004875">
    <property type="entry name" value="DDE_SF_endonuclease_dom"/>
</dbReference>